<feature type="region of interest" description="Disordered" evidence="1">
    <location>
        <begin position="33"/>
        <end position="63"/>
    </location>
</feature>
<gene>
    <name evidence="2" type="ORF">MAPG_07361</name>
</gene>
<proteinExistence type="predicted"/>
<evidence type="ECO:0000313" key="2">
    <source>
        <dbReference type="EMBL" id="KLU88374.1"/>
    </source>
</evidence>
<name>A0A0C4E4G7_MAGP6</name>
<dbReference type="OrthoDB" id="5378435at2759"/>
<organism evidence="3 4">
    <name type="scientific">Magnaporthiopsis poae (strain ATCC 64411 / 73-15)</name>
    <name type="common">Kentucky bluegrass fungus</name>
    <name type="synonym">Magnaporthe poae</name>
    <dbReference type="NCBI Taxonomy" id="644358"/>
    <lineage>
        <taxon>Eukaryota</taxon>
        <taxon>Fungi</taxon>
        <taxon>Dikarya</taxon>
        <taxon>Ascomycota</taxon>
        <taxon>Pezizomycotina</taxon>
        <taxon>Sordariomycetes</taxon>
        <taxon>Sordariomycetidae</taxon>
        <taxon>Magnaporthales</taxon>
        <taxon>Magnaporthaceae</taxon>
        <taxon>Magnaporthiopsis</taxon>
    </lineage>
</organism>
<dbReference type="EnsemblFungi" id="MAPG_07361T0">
    <property type="protein sequence ID" value="MAPG_07361T0"/>
    <property type="gene ID" value="MAPG_07361"/>
</dbReference>
<dbReference type="Proteomes" id="UP000011715">
    <property type="component" value="Unassembled WGS sequence"/>
</dbReference>
<dbReference type="AlphaFoldDB" id="A0A0C4E4G7"/>
<evidence type="ECO:0000313" key="4">
    <source>
        <dbReference type="Proteomes" id="UP000011715"/>
    </source>
</evidence>
<feature type="compositionally biased region" description="Acidic residues" evidence="1">
    <location>
        <begin position="298"/>
        <end position="311"/>
    </location>
</feature>
<evidence type="ECO:0000256" key="1">
    <source>
        <dbReference type="SAM" id="MobiDB-lite"/>
    </source>
</evidence>
<reference evidence="2" key="2">
    <citation type="submission" date="2010-05" db="EMBL/GenBank/DDBJ databases">
        <title>The Genome Sequence of Magnaporthe poae strain ATCC 64411.</title>
        <authorList>
            <consortium name="The Broad Institute Genome Sequencing Platform"/>
            <consortium name="Broad Institute Genome Sequencing Center for Infectious Disease"/>
            <person name="Ma L.-J."/>
            <person name="Dead R."/>
            <person name="Young S."/>
            <person name="Zeng Q."/>
            <person name="Koehrsen M."/>
            <person name="Alvarado L."/>
            <person name="Berlin A."/>
            <person name="Chapman S.B."/>
            <person name="Chen Z."/>
            <person name="Freedman E."/>
            <person name="Gellesch M."/>
            <person name="Goldberg J."/>
            <person name="Griggs A."/>
            <person name="Gujja S."/>
            <person name="Heilman E.R."/>
            <person name="Heiman D."/>
            <person name="Hepburn T."/>
            <person name="Howarth C."/>
            <person name="Jen D."/>
            <person name="Larson L."/>
            <person name="Mehta T."/>
            <person name="Neiman D."/>
            <person name="Pearson M."/>
            <person name="Roberts A."/>
            <person name="Saif S."/>
            <person name="Shea T."/>
            <person name="Shenoy N."/>
            <person name="Sisk P."/>
            <person name="Stolte C."/>
            <person name="Sykes S."/>
            <person name="Walk T."/>
            <person name="White J."/>
            <person name="Yandava C."/>
            <person name="Haas B."/>
            <person name="Nusbaum C."/>
            <person name="Birren B."/>
        </authorList>
    </citation>
    <scope>NUCLEOTIDE SEQUENCE</scope>
    <source>
        <strain evidence="2">ATCC 64411</strain>
    </source>
</reference>
<dbReference type="STRING" id="644358.A0A0C4E4G7"/>
<sequence length="385" mass="42089">MMPMTSYMGPNLVGGPSPVRHHAFLDEISRQITMSQQARRYSRGSNGQSAHSHSHSHSQHAGNAMRVVKPSASANNSPRSALMQARRRTMVNDGVFVRRNQQLLEQAFTPSPAVEPIHADPAKRAARPVSWHPSTQMAQLPQQQQQQQLYTYQQPQQTSPPTQYPFPSYSEVDIYTQYQPQFPPTPAAFSGYSSPTAFSPLSLPYSTFDAPQYTLRDDWVAAPARPSKAAVSPTSDCPELDDQSTKAPPSALSEAAAHWAAFTQNGFDKDAAASPPTPPQTYPAAHAPEPVISSEDGSQLEEDEAEEEEGEILIGMGLYDPPEKPLTDSALDGYHASVSQLLGASYNCPEPTGKGLKLEDAWEPPVKEEDDDEDDEEDAEGEESE</sequence>
<dbReference type="eggNOG" id="ENOG502SYFI">
    <property type="taxonomic scope" value="Eukaryota"/>
</dbReference>
<reference evidence="2" key="3">
    <citation type="submission" date="2011-03" db="EMBL/GenBank/DDBJ databases">
        <title>Annotation of Magnaporthe poae ATCC 64411.</title>
        <authorList>
            <person name="Ma L.-J."/>
            <person name="Dead R."/>
            <person name="Young S.K."/>
            <person name="Zeng Q."/>
            <person name="Gargeya S."/>
            <person name="Fitzgerald M."/>
            <person name="Haas B."/>
            <person name="Abouelleil A."/>
            <person name="Alvarado L."/>
            <person name="Arachchi H.M."/>
            <person name="Berlin A."/>
            <person name="Brown A."/>
            <person name="Chapman S.B."/>
            <person name="Chen Z."/>
            <person name="Dunbar C."/>
            <person name="Freedman E."/>
            <person name="Gearin G."/>
            <person name="Gellesch M."/>
            <person name="Goldberg J."/>
            <person name="Griggs A."/>
            <person name="Gujja S."/>
            <person name="Heiman D."/>
            <person name="Howarth C."/>
            <person name="Larson L."/>
            <person name="Lui A."/>
            <person name="MacDonald P.J.P."/>
            <person name="Mehta T."/>
            <person name="Montmayeur A."/>
            <person name="Murphy C."/>
            <person name="Neiman D."/>
            <person name="Pearson M."/>
            <person name="Priest M."/>
            <person name="Roberts A."/>
            <person name="Saif S."/>
            <person name="Shea T."/>
            <person name="Shenoy N."/>
            <person name="Sisk P."/>
            <person name="Stolte C."/>
            <person name="Sykes S."/>
            <person name="Yandava C."/>
            <person name="Wortman J."/>
            <person name="Nusbaum C."/>
            <person name="Birren B."/>
        </authorList>
    </citation>
    <scope>NUCLEOTIDE SEQUENCE</scope>
    <source>
        <strain evidence="2">ATCC 64411</strain>
    </source>
</reference>
<evidence type="ECO:0000313" key="3">
    <source>
        <dbReference type="EnsemblFungi" id="MAPG_07361T0"/>
    </source>
</evidence>
<feature type="region of interest" description="Disordered" evidence="1">
    <location>
        <begin position="268"/>
        <end position="331"/>
    </location>
</feature>
<feature type="region of interest" description="Disordered" evidence="1">
    <location>
        <begin position="226"/>
        <end position="255"/>
    </location>
</feature>
<keyword evidence="4" id="KW-1185">Reference proteome</keyword>
<reference evidence="3" key="4">
    <citation type="journal article" date="2015" name="G3 (Bethesda)">
        <title>Genome sequences of three phytopathogenic species of the Magnaporthaceae family of fungi.</title>
        <authorList>
            <person name="Okagaki L.H."/>
            <person name="Nunes C.C."/>
            <person name="Sailsbery J."/>
            <person name="Clay B."/>
            <person name="Brown D."/>
            <person name="John T."/>
            <person name="Oh Y."/>
            <person name="Young N."/>
            <person name="Fitzgerald M."/>
            <person name="Haas B.J."/>
            <person name="Zeng Q."/>
            <person name="Young S."/>
            <person name="Adiconis X."/>
            <person name="Fan L."/>
            <person name="Levin J.Z."/>
            <person name="Mitchell T.K."/>
            <person name="Okubara P.A."/>
            <person name="Farman M.L."/>
            <person name="Kohn L.M."/>
            <person name="Birren B."/>
            <person name="Ma L.-J."/>
            <person name="Dean R.A."/>
        </authorList>
    </citation>
    <scope>NUCLEOTIDE SEQUENCE</scope>
    <source>
        <strain evidence="3">ATCC 64411 / 73-15</strain>
    </source>
</reference>
<reference evidence="4" key="1">
    <citation type="submission" date="2010-05" db="EMBL/GenBank/DDBJ databases">
        <title>The genome sequence of Magnaporthe poae strain ATCC 64411.</title>
        <authorList>
            <person name="Ma L.-J."/>
            <person name="Dead R."/>
            <person name="Young S."/>
            <person name="Zeng Q."/>
            <person name="Koehrsen M."/>
            <person name="Alvarado L."/>
            <person name="Berlin A."/>
            <person name="Chapman S.B."/>
            <person name="Chen Z."/>
            <person name="Freedman E."/>
            <person name="Gellesch M."/>
            <person name="Goldberg J."/>
            <person name="Griggs A."/>
            <person name="Gujja S."/>
            <person name="Heilman E.R."/>
            <person name="Heiman D."/>
            <person name="Hepburn T."/>
            <person name="Howarth C."/>
            <person name="Jen D."/>
            <person name="Larson L."/>
            <person name="Mehta T."/>
            <person name="Neiman D."/>
            <person name="Pearson M."/>
            <person name="Roberts A."/>
            <person name="Saif S."/>
            <person name="Shea T."/>
            <person name="Shenoy N."/>
            <person name="Sisk P."/>
            <person name="Stolte C."/>
            <person name="Sykes S."/>
            <person name="Walk T."/>
            <person name="White J."/>
            <person name="Yandava C."/>
            <person name="Haas B."/>
            <person name="Nusbaum C."/>
            <person name="Birren B."/>
        </authorList>
    </citation>
    <scope>NUCLEOTIDE SEQUENCE [LARGE SCALE GENOMIC DNA]</scope>
    <source>
        <strain evidence="4">ATCC 64411 / 73-15</strain>
    </source>
</reference>
<feature type="region of interest" description="Disordered" evidence="1">
    <location>
        <begin position="344"/>
        <end position="385"/>
    </location>
</feature>
<reference evidence="3" key="5">
    <citation type="submission" date="2015-06" db="UniProtKB">
        <authorList>
            <consortium name="EnsemblFungi"/>
        </authorList>
    </citation>
    <scope>IDENTIFICATION</scope>
    <source>
        <strain evidence="3">ATCC 64411</strain>
    </source>
</reference>
<accession>A0A0C4E4G7</accession>
<protein>
    <submittedName>
        <fullName evidence="2 3">Uncharacterized protein</fullName>
    </submittedName>
</protein>
<dbReference type="EMBL" id="ADBL01001777">
    <property type="status" value="NOT_ANNOTATED_CDS"/>
    <property type="molecule type" value="Genomic_DNA"/>
</dbReference>
<feature type="region of interest" description="Disordered" evidence="1">
    <location>
        <begin position="113"/>
        <end position="164"/>
    </location>
</feature>
<dbReference type="VEuPathDB" id="FungiDB:MAPG_07361"/>
<feature type="compositionally biased region" description="Acidic residues" evidence="1">
    <location>
        <begin position="368"/>
        <end position="385"/>
    </location>
</feature>
<dbReference type="OMA" id="PRPMSWH"/>
<dbReference type="EMBL" id="GL876971">
    <property type="protein sequence ID" value="KLU88374.1"/>
    <property type="molecule type" value="Genomic_DNA"/>
</dbReference>
<feature type="compositionally biased region" description="Low complexity" evidence="1">
    <location>
        <begin position="133"/>
        <end position="164"/>
    </location>
</feature>